<keyword evidence="8" id="KW-0547">Nucleotide-binding</keyword>
<dbReference type="InterPro" id="IPR029044">
    <property type="entry name" value="Nucleotide-diphossugar_trans"/>
</dbReference>
<comment type="similarity">
    <text evidence="3">Belongs to the bacterial/plant glucose-1-phosphate adenylyltransferase family.</text>
</comment>
<evidence type="ECO:0000256" key="2">
    <source>
        <dbReference type="ARBA" id="ARBA00004727"/>
    </source>
</evidence>
<dbReference type="EC" id="2.7.7.27" evidence="4"/>
<keyword evidence="7" id="KW-0548">Nucleotidyltransferase</keyword>
<evidence type="ECO:0000313" key="12">
    <source>
        <dbReference type="EMBL" id="MCL7032318.1"/>
    </source>
</evidence>
<accession>A0AA41SD13</accession>
<reference evidence="12" key="1">
    <citation type="submission" date="2022-03" db="EMBL/GenBank/DDBJ databases">
        <title>A functionally conserved STORR gene fusion in Papaver species that diverged 16.8 million years ago.</title>
        <authorList>
            <person name="Catania T."/>
        </authorList>
    </citation>
    <scope>NUCLEOTIDE SEQUENCE</scope>
    <source>
        <strain evidence="12">S-191538</strain>
    </source>
</reference>
<feature type="domain" description="Nucleotidyl transferase" evidence="11">
    <location>
        <begin position="94"/>
        <end position="256"/>
    </location>
</feature>
<evidence type="ECO:0000256" key="4">
    <source>
        <dbReference type="ARBA" id="ARBA00012460"/>
    </source>
</evidence>
<dbReference type="InterPro" id="IPR011831">
    <property type="entry name" value="ADP-Glc_PPase"/>
</dbReference>
<dbReference type="SUPFAM" id="SSF53448">
    <property type="entry name" value="Nucleotide-diphospho-sugar transferases"/>
    <property type="match status" value="1"/>
</dbReference>
<dbReference type="PANTHER" id="PTHR43523:SF12">
    <property type="entry name" value="GLUCOSE-1-PHOSPHATE ADENYLYLTRANSFERASE LARGE SUBUNIT 1, CHLOROPLASTIC-RELATED"/>
    <property type="match status" value="1"/>
</dbReference>
<keyword evidence="10" id="KW-0750">Starch biosynthesis</keyword>
<evidence type="ECO:0000256" key="1">
    <source>
        <dbReference type="ARBA" id="ARBA00000956"/>
    </source>
</evidence>
<keyword evidence="9" id="KW-0067">ATP-binding</keyword>
<evidence type="ECO:0000259" key="11">
    <source>
        <dbReference type="Pfam" id="PF00483"/>
    </source>
</evidence>
<dbReference type="Gene3D" id="3.90.550.10">
    <property type="entry name" value="Spore Coat Polysaccharide Biosynthesis Protein SpsA, Chain A"/>
    <property type="match status" value="1"/>
</dbReference>
<protein>
    <recommendedName>
        <fullName evidence="4">glucose-1-phosphate adenylyltransferase</fullName>
        <ecNumber evidence="4">2.7.7.27</ecNumber>
    </recommendedName>
</protein>
<dbReference type="GO" id="GO:0005978">
    <property type="term" value="P:glycogen biosynthetic process"/>
    <property type="evidence" value="ECO:0007669"/>
    <property type="project" value="InterPro"/>
</dbReference>
<sequence length="361" mass="40095">MAAAASSIGGAIPTQPSSSVIANKTTTSILIKPNHQSLSSSYSSSSSNLLSLKITSGRGGRRRIPFVVSPKDVSVSNKSSTCSVDPDATRGVLGIILGDGFTTYFPPYTKRRTKPHVPFPPNDRLIDMFVSNCLNSNISNIYVLTQVPPDRSRVLEAYASRINEGFVQILTACSRESTADAVRQYLWLFEQHINVTEYLILAGDYSHRMDYEKFIQAHRETEADITVAALPIDENRTTSSFGLMKIDEKGRIIEFSKEQLKIDEKGRIIEFNFKPYELKAMKVDTTILGLDDKRAAEMPYIASMGMYVVSKDVLLNLLRDKFSAADEFERVVIPGAASMGLKVQAHLYDGNWEDIGILKDF</sequence>
<keyword evidence="5" id="KW-0021">Allosteric enzyme</keyword>
<dbReference type="InterPro" id="IPR005836">
    <property type="entry name" value="ADP_Glu_pyroP_CS"/>
</dbReference>
<name>A0AA41SD13_PAPNU</name>
<evidence type="ECO:0000256" key="8">
    <source>
        <dbReference type="ARBA" id="ARBA00022741"/>
    </source>
</evidence>
<comment type="catalytic activity">
    <reaction evidence="1">
        <text>alpha-D-glucose 1-phosphate + ATP + H(+) = ADP-alpha-D-glucose + diphosphate</text>
        <dbReference type="Rhea" id="RHEA:12120"/>
        <dbReference type="ChEBI" id="CHEBI:15378"/>
        <dbReference type="ChEBI" id="CHEBI:30616"/>
        <dbReference type="ChEBI" id="CHEBI:33019"/>
        <dbReference type="ChEBI" id="CHEBI:57498"/>
        <dbReference type="ChEBI" id="CHEBI:58601"/>
        <dbReference type="EC" id="2.7.7.27"/>
    </reaction>
</comment>
<evidence type="ECO:0000256" key="6">
    <source>
        <dbReference type="ARBA" id="ARBA00022679"/>
    </source>
</evidence>
<dbReference type="GO" id="GO:0005524">
    <property type="term" value="F:ATP binding"/>
    <property type="evidence" value="ECO:0007669"/>
    <property type="project" value="UniProtKB-KW"/>
</dbReference>
<comment type="caution">
    <text evidence="12">The sequence shown here is derived from an EMBL/GenBank/DDBJ whole genome shotgun (WGS) entry which is preliminary data.</text>
</comment>
<dbReference type="GO" id="GO:0019252">
    <property type="term" value="P:starch biosynthetic process"/>
    <property type="evidence" value="ECO:0007669"/>
    <property type="project" value="UniProtKB-KW"/>
</dbReference>
<dbReference type="InterPro" id="IPR005835">
    <property type="entry name" value="NTP_transferase_dom"/>
</dbReference>
<feature type="domain" description="Nucleotidyl transferase" evidence="11">
    <location>
        <begin position="261"/>
        <end position="361"/>
    </location>
</feature>
<organism evidence="12 13">
    <name type="scientific">Papaver nudicaule</name>
    <name type="common">Iceland poppy</name>
    <dbReference type="NCBI Taxonomy" id="74823"/>
    <lineage>
        <taxon>Eukaryota</taxon>
        <taxon>Viridiplantae</taxon>
        <taxon>Streptophyta</taxon>
        <taxon>Embryophyta</taxon>
        <taxon>Tracheophyta</taxon>
        <taxon>Spermatophyta</taxon>
        <taxon>Magnoliopsida</taxon>
        <taxon>Ranunculales</taxon>
        <taxon>Papaveraceae</taxon>
        <taxon>Papaveroideae</taxon>
        <taxon>Papaver</taxon>
    </lineage>
</organism>
<dbReference type="PROSITE" id="PS00810">
    <property type="entry name" value="ADP_GLC_PYROPHOSPH_3"/>
    <property type="match status" value="1"/>
</dbReference>
<proteinExistence type="inferred from homology"/>
<dbReference type="PANTHER" id="PTHR43523">
    <property type="entry name" value="GLUCOSE-1-PHOSPHATE ADENYLYLTRANSFERASE-RELATED"/>
    <property type="match status" value="1"/>
</dbReference>
<feature type="non-terminal residue" evidence="12">
    <location>
        <position position="1"/>
    </location>
</feature>
<dbReference type="AlphaFoldDB" id="A0AA41SD13"/>
<evidence type="ECO:0000256" key="3">
    <source>
        <dbReference type="ARBA" id="ARBA00010443"/>
    </source>
</evidence>
<keyword evidence="6" id="KW-0808">Transferase</keyword>
<dbReference type="EMBL" id="JAJJMA010122140">
    <property type="protein sequence ID" value="MCL7032318.1"/>
    <property type="molecule type" value="Genomic_DNA"/>
</dbReference>
<evidence type="ECO:0000256" key="10">
    <source>
        <dbReference type="ARBA" id="ARBA00022922"/>
    </source>
</evidence>
<evidence type="ECO:0000256" key="7">
    <source>
        <dbReference type="ARBA" id="ARBA00022695"/>
    </source>
</evidence>
<dbReference type="Proteomes" id="UP001177140">
    <property type="component" value="Unassembled WGS sequence"/>
</dbReference>
<dbReference type="Pfam" id="PF00483">
    <property type="entry name" value="NTP_transferase"/>
    <property type="match status" value="2"/>
</dbReference>
<gene>
    <name evidence="12" type="ORF">MKW94_009507</name>
</gene>
<comment type="pathway">
    <text evidence="2">Glycan biosynthesis; starch biosynthesis.</text>
</comment>
<keyword evidence="13" id="KW-1185">Reference proteome</keyword>
<evidence type="ECO:0000256" key="9">
    <source>
        <dbReference type="ARBA" id="ARBA00022840"/>
    </source>
</evidence>
<evidence type="ECO:0000313" key="13">
    <source>
        <dbReference type="Proteomes" id="UP001177140"/>
    </source>
</evidence>
<evidence type="ECO:0000256" key="5">
    <source>
        <dbReference type="ARBA" id="ARBA00022533"/>
    </source>
</evidence>
<dbReference type="GO" id="GO:0008878">
    <property type="term" value="F:glucose-1-phosphate adenylyltransferase activity"/>
    <property type="evidence" value="ECO:0007669"/>
    <property type="project" value="UniProtKB-EC"/>
</dbReference>